<dbReference type="InterPro" id="IPR036291">
    <property type="entry name" value="NAD(P)-bd_dom_sf"/>
</dbReference>
<evidence type="ECO:0000256" key="9">
    <source>
        <dbReference type="ARBA" id="ARBA00023027"/>
    </source>
</evidence>
<comment type="pathway">
    <text evidence="2">Lipid metabolism; fatty acid beta-oxidation.</text>
</comment>
<keyword evidence="10" id="KW-0443">Lipid metabolism</keyword>
<comment type="similarity">
    <text evidence="4">In the N-terminal section; belongs to the enoyl-CoA hydratase/isomerase family.</text>
</comment>
<keyword evidence="9" id="KW-0520">NAD</keyword>
<evidence type="ECO:0000256" key="1">
    <source>
        <dbReference type="ARBA" id="ARBA00004275"/>
    </source>
</evidence>
<keyword evidence="8" id="KW-0560">Oxidoreductase</keyword>
<comment type="similarity">
    <text evidence="16">Belongs to the enoyl-CoA hydratase/isomerase family.</text>
</comment>
<name>A0A4R5BXT0_9PSEU</name>
<dbReference type="Gene3D" id="3.40.50.720">
    <property type="entry name" value="NAD(P)-binding Rossmann-like Domain"/>
    <property type="match status" value="1"/>
</dbReference>
<comment type="caution">
    <text evidence="19">The sequence shown here is derived from an EMBL/GenBank/DDBJ whole genome shotgun (WGS) entry which is preliminary data.</text>
</comment>
<evidence type="ECO:0000313" key="20">
    <source>
        <dbReference type="Proteomes" id="UP000294723"/>
    </source>
</evidence>
<organism evidence="19 20">
    <name type="scientific">Saccharopolyspora karakumensis</name>
    <dbReference type="NCBI Taxonomy" id="2530386"/>
    <lineage>
        <taxon>Bacteria</taxon>
        <taxon>Bacillati</taxon>
        <taxon>Actinomycetota</taxon>
        <taxon>Actinomycetes</taxon>
        <taxon>Pseudonocardiales</taxon>
        <taxon>Pseudonocardiaceae</taxon>
        <taxon>Saccharopolyspora</taxon>
    </lineage>
</organism>
<accession>A0A4R5BXT0</accession>
<comment type="subcellular location">
    <subcellularLocation>
        <location evidence="1">Peroxisome</location>
    </subcellularLocation>
</comment>
<dbReference type="GO" id="GO:0016853">
    <property type="term" value="F:isomerase activity"/>
    <property type="evidence" value="ECO:0007669"/>
    <property type="project" value="UniProtKB-KW"/>
</dbReference>
<dbReference type="PANTHER" id="PTHR23309:SF51">
    <property type="entry name" value="3-HYDROXYACYL-COA DEHYDROGENASE-RELATED"/>
    <property type="match status" value="1"/>
</dbReference>
<evidence type="ECO:0000259" key="17">
    <source>
        <dbReference type="Pfam" id="PF00725"/>
    </source>
</evidence>
<evidence type="ECO:0000256" key="11">
    <source>
        <dbReference type="ARBA" id="ARBA00023140"/>
    </source>
</evidence>
<dbReference type="GO" id="GO:0003857">
    <property type="term" value="F:(3S)-3-hydroxyacyl-CoA dehydrogenase (NAD+) activity"/>
    <property type="evidence" value="ECO:0007669"/>
    <property type="project" value="UniProtKB-EC"/>
</dbReference>
<dbReference type="InterPro" id="IPR006176">
    <property type="entry name" value="3-OHacyl-CoA_DH_NAD-bd"/>
</dbReference>
<gene>
    <name evidence="19" type="ORF">E1202_08365</name>
</gene>
<dbReference type="Pfam" id="PF02737">
    <property type="entry name" value="3HCDH_N"/>
    <property type="match status" value="1"/>
</dbReference>
<dbReference type="SUPFAM" id="SSF52096">
    <property type="entry name" value="ClpP/crotonase"/>
    <property type="match status" value="1"/>
</dbReference>
<dbReference type="PROSITE" id="PS00166">
    <property type="entry name" value="ENOYL_COA_HYDRATASE"/>
    <property type="match status" value="1"/>
</dbReference>
<dbReference type="AlphaFoldDB" id="A0A4R5BXT0"/>
<dbReference type="RefSeq" id="WP_132681989.1">
    <property type="nucleotide sequence ID" value="NZ_SMLA01000008.1"/>
</dbReference>
<feature type="domain" description="3-hydroxyacyl-CoA dehydrogenase C-terminal" evidence="17">
    <location>
        <begin position="477"/>
        <end position="569"/>
    </location>
</feature>
<evidence type="ECO:0000256" key="5">
    <source>
        <dbReference type="ARBA" id="ARBA00009463"/>
    </source>
</evidence>
<evidence type="ECO:0000313" key="19">
    <source>
        <dbReference type="EMBL" id="TDD90626.1"/>
    </source>
</evidence>
<dbReference type="SUPFAM" id="SSF51735">
    <property type="entry name" value="NAD(P)-binding Rossmann-fold domains"/>
    <property type="match status" value="1"/>
</dbReference>
<proteinExistence type="inferred from homology"/>
<feature type="domain" description="3-hydroxyacyl-CoA dehydrogenase NAD binding" evidence="18">
    <location>
        <begin position="296"/>
        <end position="472"/>
    </location>
</feature>
<feature type="domain" description="3-hydroxyacyl-CoA dehydrogenase C-terminal" evidence="17">
    <location>
        <begin position="605"/>
        <end position="687"/>
    </location>
</feature>
<dbReference type="GO" id="GO:0006635">
    <property type="term" value="P:fatty acid beta-oxidation"/>
    <property type="evidence" value="ECO:0007669"/>
    <property type="project" value="UniProtKB-UniPathway"/>
</dbReference>
<evidence type="ECO:0000256" key="2">
    <source>
        <dbReference type="ARBA" id="ARBA00005005"/>
    </source>
</evidence>
<dbReference type="GO" id="GO:0004300">
    <property type="term" value="F:enoyl-CoA hydratase activity"/>
    <property type="evidence" value="ECO:0007669"/>
    <property type="project" value="UniProtKB-ARBA"/>
</dbReference>
<keyword evidence="11" id="KW-0576">Peroxisome</keyword>
<keyword evidence="7" id="KW-0442">Lipid degradation</keyword>
<evidence type="ECO:0000256" key="6">
    <source>
        <dbReference type="ARBA" id="ARBA00022832"/>
    </source>
</evidence>
<dbReference type="InterPro" id="IPR001753">
    <property type="entry name" value="Enoyl-CoA_hydra/iso"/>
</dbReference>
<dbReference type="CDD" id="cd06558">
    <property type="entry name" value="crotonase-like"/>
    <property type="match status" value="1"/>
</dbReference>
<dbReference type="FunFam" id="3.40.50.720:FF:000009">
    <property type="entry name" value="Fatty oxidation complex, alpha subunit"/>
    <property type="match status" value="1"/>
</dbReference>
<comment type="catalytic activity">
    <reaction evidence="15">
        <text>a (3S)-3-hydroxyacyl-CoA + NAD(+) = a 3-oxoacyl-CoA + NADH + H(+)</text>
        <dbReference type="Rhea" id="RHEA:22432"/>
        <dbReference type="ChEBI" id="CHEBI:15378"/>
        <dbReference type="ChEBI" id="CHEBI:57318"/>
        <dbReference type="ChEBI" id="CHEBI:57540"/>
        <dbReference type="ChEBI" id="CHEBI:57945"/>
        <dbReference type="ChEBI" id="CHEBI:90726"/>
        <dbReference type="EC" id="1.1.1.35"/>
    </reaction>
</comment>
<dbReference type="EMBL" id="SMLA01000008">
    <property type="protein sequence ID" value="TDD90626.1"/>
    <property type="molecule type" value="Genomic_DNA"/>
</dbReference>
<dbReference type="InterPro" id="IPR029045">
    <property type="entry name" value="ClpP/crotonase-like_dom_sf"/>
</dbReference>
<evidence type="ECO:0000256" key="4">
    <source>
        <dbReference type="ARBA" id="ARBA00008750"/>
    </source>
</evidence>
<dbReference type="Pfam" id="PF00378">
    <property type="entry name" value="ECH_1"/>
    <property type="match status" value="1"/>
</dbReference>
<dbReference type="PANTHER" id="PTHR23309">
    <property type="entry name" value="3-HYDROXYACYL-COA DEHYROGENASE"/>
    <property type="match status" value="1"/>
</dbReference>
<dbReference type="SUPFAM" id="SSF48179">
    <property type="entry name" value="6-phosphogluconate dehydrogenase C-terminal domain-like"/>
    <property type="match status" value="2"/>
</dbReference>
<dbReference type="FunFam" id="1.10.1040.50:FF:000006">
    <property type="entry name" value="Peroxisomal bifunctional enzyme"/>
    <property type="match status" value="1"/>
</dbReference>
<evidence type="ECO:0000256" key="8">
    <source>
        <dbReference type="ARBA" id="ARBA00023002"/>
    </source>
</evidence>
<dbReference type="Gene3D" id="1.10.1040.50">
    <property type="match status" value="1"/>
</dbReference>
<dbReference type="InterPro" id="IPR018376">
    <property type="entry name" value="Enoyl-CoA_hyd/isom_CS"/>
</dbReference>
<reference evidence="19 20" key="1">
    <citation type="submission" date="2019-03" db="EMBL/GenBank/DDBJ databases">
        <title>Draft genome sequences of novel Actinobacteria.</title>
        <authorList>
            <person name="Sahin N."/>
            <person name="Ay H."/>
            <person name="Saygin H."/>
        </authorList>
    </citation>
    <scope>NUCLEOTIDE SEQUENCE [LARGE SCALE GENOMIC DNA]</scope>
    <source>
        <strain evidence="19 20">5K548</strain>
    </source>
</reference>
<keyword evidence="12" id="KW-0413">Isomerase</keyword>
<evidence type="ECO:0000256" key="14">
    <source>
        <dbReference type="ARBA" id="ARBA00023268"/>
    </source>
</evidence>
<dbReference type="Pfam" id="PF00725">
    <property type="entry name" value="3HCDH"/>
    <property type="match status" value="2"/>
</dbReference>
<dbReference type="InterPro" id="IPR006108">
    <property type="entry name" value="3HC_DH_C"/>
</dbReference>
<evidence type="ECO:0000256" key="12">
    <source>
        <dbReference type="ARBA" id="ARBA00023235"/>
    </source>
</evidence>
<keyword evidence="13" id="KW-0456">Lyase</keyword>
<evidence type="ECO:0000256" key="10">
    <source>
        <dbReference type="ARBA" id="ARBA00023098"/>
    </source>
</evidence>
<evidence type="ECO:0000259" key="18">
    <source>
        <dbReference type="Pfam" id="PF02737"/>
    </source>
</evidence>
<keyword evidence="20" id="KW-1185">Reference proteome</keyword>
<dbReference type="UniPathway" id="UPA00659"/>
<sequence length="692" mass="73780">MTTHYSVEDAVAIIRFDNPPVNGLSHAIRTDVQRGLRAAFEDANVRAVVLTGGGGSFSAGADISEFGTPKSGMEPSLGTLIAEMENAAKPVIAAIEGTCFGGGLELALGAHYRVAAPTSRLGLPEVTLGLVPGAGGTQRLPRVLDLATAAEMMSSGTPHTARHLASATGQRLIDRLVDHDVVVAAVRFAAEVAAVRPVPLIRDLLVPEGSADVLAAARQRAQRRSRGFHAPLAALDLVEKATTSSFEDGVAAERQTFLELVRGDESHALRHVFFAERLARKIPGVDGDAPTRPVDQVAVIGAGTMGGGIVMSFLDAGIPVTVLETSQEALDRGLATIRRNYQAQVDKGKLTSAIAENRLGMLATTLDYHDIAQCDLVVEAVFEDMDVKRSVFTRLDDVMKPGAILASNTSTLDVDAIAGLTSRPHDVVGMHFFSPANVMKLLEVVRGKKTADDVLVTAMQVGRRIGKTGVVSGVCDGFIGNRMLAKYRAAASQLLQEGATPAQIDSALEDFGFAMGPFRMADLAGNDIGWAVRKRRYAEDPDFPRDEIADALCEMGRFGQKTGSGWYDYQPGSREPKPSPAVDALLAAHSERKKAPSTELARDEIVRRLVFSLVDEGARILDEGIAVRASDIDVVYVSGYGFPRHRGGPMFYADTFGLDKVVEALREFTDGNREPAQLLKDLAAAGKTFNGS</sequence>
<evidence type="ECO:0000256" key="16">
    <source>
        <dbReference type="RuleBase" id="RU003707"/>
    </source>
</evidence>
<comment type="pathway">
    <text evidence="3">Lipid metabolism; butanoate metabolism.</text>
</comment>
<evidence type="ECO:0000256" key="13">
    <source>
        <dbReference type="ARBA" id="ARBA00023239"/>
    </source>
</evidence>
<evidence type="ECO:0000256" key="15">
    <source>
        <dbReference type="ARBA" id="ARBA00049556"/>
    </source>
</evidence>
<keyword evidence="6" id="KW-0276">Fatty acid metabolism</keyword>
<dbReference type="InterPro" id="IPR008927">
    <property type="entry name" value="6-PGluconate_DH-like_C_sf"/>
</dbReference>
<dbReference type="GO" id="GO:0070403">
    <property type="term" value="F:NAD+ binding"/>
    <property type="evidence" value="ECO:0007669"/>
    <property type="project" value="InterPro"/>
</dbReference>
<comment type="similarity">
    <text evidence="5">Belongs to the 3-hydroxyacyl-CoA dehydrogenase family.</text>
</comment>
<dbReference type="Proteomes" id="UP000294723">
    <property type="component" value="Unassembled WGS sequence"/>
</dbReference>
<evidence type="ECO:0000256" key="7">
    <source>
        <dbReference type="ARBA" id="ARBA00022963"/>
    </source>
</evidence>
<keyword evidence="14" id="KW-0511">Multifunctional enzyme</keyword>
<evidence type="ECO:0000256" key="3">
    <source>
        <dbReference type="ARBA" id="ARBA00005086"/>
    </source>
</evidence>
<dbReference type="Gene3D" id="3.90.226.10">
    <property type="entry name" value="2-enoyl-CoA Hydratase, Chain A, domain 1"/>
    <property type="match status" value="1"/>
</dbReference>
<protein>
    <submittedName>
        <fullName evidence="19">3-hydroxyacyl-CoA dehydrogenase</fullName>
    </submittedName>
</protein>